<dbReference type="Pfam" id="PF00015">
    <property type="entry name" value="MCPsignal"/>
    <property type="match status" value="1"/>
</dbReference>
<dbReference type="OrthoDB" id="7293398at2"/>
<dbReference type="InterPro" id="IPR003660">
    <property type="entry name" value="HAMP_dom"/>
</dbReference>
<dbReference type="CDD" id="cd06225">
    <property type="entry name" value="HAMP"/>
    <property type="match status" value="1"/>
</dbReference>
<keyword evidence="9" id="KW-1185">Reference proteome</keyword>
<feature type="domain" description="HAMP" evidence="7">
    <location>
        <begin position="288"/>
        <end position="340"/>
    </location>
</feature>
<keyword evidence="4" id="KW-0807">Transducer</keyword>
<evidence type="ECO:0000313" key="9">
    <source>
        <dbReference type="Proteomes" id="UP000320653"/>
    </source>
</evidence>
<feature type="domain" description="HAMP" evidence="7">
    <location>
        <begin position="207"/>
        <end position="260"/>
    </location>
</feature>
<dbReference type="AlphaFoldDB" id="A0A561QW35"/>
<accession>A0A561QW35</accession>
<evidence type="ECO:0000259" key="6">
    <source>
        <dbReference type="PROSITE" id="PS50111"/>
    </source>
</evidence>
<keyword evidence="2" id="KW-0145">Chemotaxis</keyword>
<dbReference type="InterPro" id="IPR004089">
    <property type="entry name" value="MCPsignal_dom"/>
</dbReference>
<evidence type="ECO:0000256" key="5">
    <source>
        <dbReference type="SAM" id="Phobius"/>
    </source>
</evidence>
<dbReference type="GO" id="GO:0007165">
    <property type="term" value="P:signal transduction"/>
    <property type="evidence" value="ECO:0007669"/>
    <property type="project" value="UniProtKB-KW"/>
</dbReference>
<gene>
    <name evidence="8" type="ORF">FHW37_103447</name>
</gene>
<proteinExistence type="inferred from homology"/>
<evidence type="ECO:0000313" key="8">
    <source>
        <dbReference type="EMBL" id="TWF54577.1"/>
    </source>
</evidence>
<feature type="domain" description="Methyl-accepting transducer" evidence="6">
    <location>
        <begin position="345"/>
        <end position="574"/>
    </location>
</feature>
<dbReference type="SMART" id="SM00304">
    <property type="entry name" value="HAMP"/>
    <property type="match status" value="2"/>
</dbReference>
<reference evidence="8 9" key="1">
    <citation type="submission" date="2019-06" db="EMBL/GenBank/DDBJ databases">
        <title>Sorghum-associated microbial communities from plants grown in Nebraska, USA.</title>
        <authorList>
            <person name="Schachtman D."/>
        </authorList>
    </citation>
    <scope>NUCLEOTIDE SEQUENCE [LARGE SCALE GENOMIC DNA]</scope>
    <source>
        <strain evidence="8 9">1225</strain>
    </source>
</reference>
<dbReference type="SUPFAM" id="SSF58104">
    <property type="entry name" value="Methyl-accepting chemotaxis protein (MCP) signaling domain"/>
    <property type="match status" value="1"/>
</dbReference>
<keyword evidence="5" id="KW-1133">Transmembrane helix</keyword>
<dbReference type="SMART" id="SM00283">
    <property type="entry name" value="MA"/>
    <property type="match status" value="1"/>
</dbReference>
<dbReference type="GO" id="GO:0006935">
    <property type="term" value="P:chemotaxis"/>
    <property type="evidence" value="ECO:0007669"/>
    <property type="project" value="UniProtKB-KW"/>
</dbReference>
<name>A0A561QW35_9HYPH</name>
<comment type="subcellular location">
    <subcellularLocation>
        <location evidence="1">Membrane</location>
    </subcellularLocation>
</comment>
<dbReference type="SUPFAM" id="SSF158472">
    <property type="entry name" value="HAMP domain-like"/>
    <property type="match status" value="1"/>
</dbReference>
<evidence type="ECO:0000256" key="3">
    <source>
        <dbReference type="ARBA" id="ARBA00029447"/>
    </source>
</evidence>
<dbReference type="EMBL" id="VIWP01000003">
    <property type="protein sequence ID" value="TWF54577.1"/>
    <property type="molecule type" value="Genomic_DNA"/>
</dbReference>
<dbReference type="GO" id="GO:0004888">
    <property type="term" value="F:transmembrane signaling receptor activity"/>
    <property type="evidence" value="ECO:0007669"/>
    <property type="project" value="TreeGrafter"/>
</dbReference>
<dbReference type="CDD" id="cd11386">
    <property type="entry name" value="MCP_signal"/>
    <property type="match status" value="1"/>
</dbReference>
<evidence type="ECO:0000256" key="1">
    <source>
        <dbReference type="ARBA" id="ARBA00004370"/>
    </source>
</evidence>
<dbReference type="Gene3D" id="1.10.287.950">
    <property type="entry name" value="Methyl-accepting chemotaxis protein"/>
    <property type="match status" value="1"/>
</dbReference>
<evidence type="ECO:0000256" key="4">
    <source>
        <dbReference type="PROSITE-ProRule" id="PRU00284"/>
    </source>
</evidence>
<dbReference type="PROSITE" id="PS50111">
    <property type="entry name" value="CHEMOTAXIS_TRANSDUC_2"/>
    <property type="match status" value="1"/>
</dbReference>
<comment type="similarity">
    <text evidence="3">Belongs to the methyl-accepting chemotaxis (MCP) protein family.</text>
</comment>
<comment type="caution">
    <text evidence="8">The sequence shown here is derived from an EMBL/GenBank/DDBJ whole genome shotgun (WGS) entry which is preliminary data.</text>
</comment>
<keyword evidence="5" id="KW-0472">Membrane</keyword>
<dbReference type="RefSeq" id="WP_145636997.1">
    <property type="nucleotide sequence ID" value="NZ_VIWP01000003.1"/>
</dbReference>
<dbReference type="PANTHER" id="PTHR43531:SF11">
    <property type="entry name" value="METHYL-ACCEPTING CHEMOTAXIS PROTEIN 3"/>
    <property type="match status" value="1"/>
</dbReference>
<dbReference type="InterPro" id="IPR051310">
    <property type="entry name" value="MCP_chemotaxis"/>
</dbReference>
<feature type="transmembrane region" description="Helical" evidence="5">
    <location>
        <begin position="182"/>
        <end position="207"/>
    </location>
</feature>
<evidence type="ECO:0000259" key="7">
    <source>
        <dbReference type="PROSITE" id="PS50885"/>
    </source>
</evidence>
<dbReference type="Gene3D" id="1.10.8.500">
    <property type="entry name" value="HAMP domain in histidine kinase"/>
    <property type="match status" value="1"/>
</dbReference>
<dbReference type="PANTHER" id="PTHR43531">
    <property type="entry name" value="PROTEIN ICFG"/>
    <property type="match status" value="1"/>
</dbReference>
<dbReference type="FunFam" id="1.10.287.950:FF:000001">
    <property type="entry name" value="Methyl-accepting chemotaxis sensory transducer"/>
    <property type="match status" value="1"/>
</dbReference>
<evidence type="ECO:0000256" key="2">
    <source>
        <dbReference type="ARBA" id="ARBA00022500"/>
    </source>
</evidence>
<organism evidence="8 9">
    <name type="scientific">Neorhizobium alkalisoli</name>
    <dbReference type="NCBI Taxonomy" id="528178"/>
    <lineage>
        <taxon>Bacteria</taxon>
        <taxon>Pseudomonadati</taxon>
        <taxon>Pseudomonadota</taxon>
        <taxon>Alphaproteobacteria</taxon>
        <taxon>Hyphomicrobiales</taxon>
        <taxon>Rhizobiaceae</taxon>
        <taxon>Rhizobium/Agrobacterium group</taxon>
        <taxon>Neorhizobium</taxon>
    </lineage>
</organism>
<dbReference type="GO" id="GO:0005886">
    <property type="term" value="C:plasma membrane"/>
    <property type="evidence" value="ECO:0007669"/>
    <property type="project" value="TreeGrafter"/>
</dbReference>
<protein>
    <submittedName>
        <fullName evidence="8">Methyl-accepting chemotaxis protein</fullName>
    </submittedName>
</protein>
<dbReference type="PROSITE" id="PS50885">
    <property type="entry name" value="HAMP"/>
    <property type="match status" value="2"/>
</dbReference>
<dbReference type="Proteomes" id="UP000320653">
    <property type="component" value="Unassembled WGS sequence"/>
</dbReference>
<keyword evidence="5" id="KW-0812">Transmembrane</keyword>
<dbReference type="Pfam" id="PF00672">
    <property type="entry name" value="HAMP"/>
    <property type="match status" value="1"/>
</dbReference>
<sequence length="635" mass="67434">MSSIKIKILLPALFGLIVVLLVLQGAAGMRSVMQLEQQADNISLRMDKSLMIAGMDRSMSDLRRLYLMVLSASNAADQKEWLDQVKVKTKERNAAFDAFDDQGGTAPRPRFDALKQIVADYDKLGAQFVDFIENSRVYDAKAVIADMVPKGGEAGKILLDMIKDNQVAAEKDKQAVVEATSFITISTIAGVAVAVLIGLGAAVMSLFRVTRPIGSITRAMNALAAGDNRVAIPHAERRDEIGEMAAAVAVFKDNALERERLEAETEANRSMSERERIAHEQQKAREAADVAFAVENLGRGLKSLSDGDMTFRINQPFAEHLDTLRGNFNESVGKLQDVLRAVGDNARMIDAGANEIRAAADDLSKRTEQQAASVEETAAALEQVNSAMKDSASRAGEAGRLVDHTRNGAEKSGEIVRNAVSAMEAIATSAGEISNIIGVIDDIAFQTNLLALNAGVEAARAGEAGKGFAVVAQEVRELAQRSAAAAREIKGLITGSGDRVRGGVELVGQTGKALEEIVANVQQINTNVASIVVATREQSTGLAEISTSVNQMDQGTQQNAAMVEQTTAASHSLATQAASLNELLSQFKLDEGYQPVRAATPTSRPAASPARAMGARIASAFGGGAAAAKQEWSEF</sequence>